<comment type="function">
    <text evidence="9">Part of the ABC transporter FtsEX involved in cellular division. Has ATPase activity.</text>
</comment>
<dbReference type="PROSITE" id="PS00211">
    <property type="entry name" value="ABC_TRANSPORTER_1"/>
    <property type="match status" value="1"/>
</dbReference>
<keyword evidence="4" id="KW-0547">Nucleotide-binding</keyword>
<feature type="domain" description="ABC transporter" evidence="11">
    <location>
        <begin position="15"/>
        <end position="248"/>
    </location>
</feature>
<dbReference type="SUPFAM" id="SSF52540">
    <property type="entry name" value="P-loop containing nucleoside triphosphate hydrolases"/>
    <property type="match status" value="1"/>
</dbReference>
<comment type="similarity">
    <text evidence="1">Belongs to the ABC transporter superfamily.</text>
</comment>
<keyword evidence="3" id="KW-1003">Cell membrane</keyword>
<dbReference type="InterPro" id="IPR027417">
    <property type="entry name" value="P-loop_NTPase"/>
</dbReference>
<evidence type="ECO:0000256" key="6">
    <source>
        <dbReference type="ARBA" id="ARBA00022967"/>
    </source>
</evidence>
<dbReference type="Proteomes" id="UP000824005">
    <property type="component" value="Unassembled WGS sequence"/>
</dbReference>
<evidence type="ECO:0000256" key="10">
    <source>
        <dbReference type="ARBA" id="ARBA00063837"/>
    </source>
</evidence>
<proteinExistence type="inferred from homology"/>
<dbReference type="PROSITE" id="PS50893">
    <property type="entry name" value="ABC_TRANSPORTER_2"/>
    <property type="match status" value="1"/>
</dbReference>
<dbReference type="Pfam" id="PF00005">
    <property type="entry name" value="ABC_tran"/>
    <property type="match status" value="1"/>
</dbReference>
<evidence type="ECO:0000313" key="12">
    <source>
        <dbReference type="EMBL" id="HIY67249.1"/>
    </source>
</evidence>
<comment type="subunit">
    <text evidence="10">Homodimer. Forms a membrane-associated complex with FtsX.</text>
</comment>
<dbReference type="PANTHER" id="PTHR43166:SF30">
    <property type="entry name" value="METHIONINE IMPORT ATP-BINDING PROTEIN METN"/>
    <property type="match status" value="1"/>
</dbReference>
<dbReference type="GO" id="GO:0005886">
    <property type="term" value="C:plasma membrane"/>
    <property type="evidence" value="ECO:0007669"/>
    <property type="project" value="UniProtKB-ARBA"/>
</dbReference>
<comment type="caution">
    <text evidence="12">The sequence shown here is derived from an EMBL/GenBank/DDBJ whole genome shotgun (WGS) entry which is preliminary data.</text>
</comment>
<evidence type="ECO:0000256" key="8">
    <source>
        <dbReference type="ARBA" id="ARBA00023136"/>
    </source>
</evidence>
<protein>
    <submittedName>
        <fullName evidence="12">ATP-binding cassette domain-containing protein</fullName>
    </submittedName>
</protein>
<evidence type="ECO:0000256" key="3">
    <source>
        <dbReference type="ARBA" id="ARBA00022475"/>
    </source>
</evidence>
<evidence type="ECO:0000256" key="1">
    <source>
        <dbReference type="ARBA" id="ARBA00005417"/>
    </source>
</evidence>
<reference evidence="12" key="1">
    <citation type="journal article" date="2021" name="PeerJ">
        <title>Extensive microbial diversity within the chicken gut microbiome revealed by metagenomics and culture.</title>
        <authorList>
            <person name="Gilroy R."/>
            <person name="Ravi A."/>
            <person name="Getino M."/>
            <person name="Pursley I."/>
            <person name="Horton D.L."/>
            <person name="Alikhan N.F."/>
            <person name="Baker D."/>
            <person name="Gharbi K."/>
            <person name="Hall N."/>
            <person name="Watson M."/>
            <person name="Adriaenssens E.M."/>
            <person name="Foster-Nyarko E."/>
            <person name="Jarju S."/>
            <person name="Secka A."/>
            <person name="Antonio M."/>
            <person name="Oren A."/>
            <person name="Chaudhuri R.R."/>
            <person name="La Ragione R."/>
            <person name="Hildebrand F."/>
            <person name="Pallen M.J."/>
        </authorList>
    </citation>
    <scope>NUCLEOTIDE SEQUENCE</scope>
    <source>
        <strain evidence="12">ChiGjej1B1-98</strain>
    </source>
</reference>
<dbReference type="Gene3D" id="3.40.50.300">
    <property type="entry name" value="P-loop containing nucleotide triphosphate hydrolases"/>
    <property type="match status" value="1"/>
</dbReference>
<evidence type="ECO:0000256" key="5">
    <source>
        <dbReference type="ARBA" id="ARBA00022840"/>
    </source>
</evidence>
<evidence type="ECO:0000256" key="9">
    <source>
        <dbReference type="ARBA" id="ARBA00054718"/>
    </source>
</evidence>
<dbReference type="PANTHER" id="PTHR43166">
    <property type="entry name" value="AMINO ACID IMPORT ATP-BINDING PROTEIN"/>
    <property type="match status" value="1"/>
</dbReference>
<keyword evidence="7" id="KW-0029">Amino-acid transport</keyword>
<dbReference type="InterPro" id="IPR050086">
    <property type="entry name" value="MetN_ABC_transporter-like"/>
</dbReference>
<evidence type="ECO:0000259" key="11">
    <source>
        <dbReference type="PROSITE" id="PS50893"/>
    </source>
</evidence>
<sequence>MHGSGAGVHSAGPAAALESVTVRYGNGTVALDAIDLEIQRGEVIGIVGESGAGKSTLLRLLDATERPTGGRVLIDGMDPAPMRERERRQMRHRIGMVFQSFNLLSNRTVAQNVELPLRLQRRKNPELVAELLDYVGLADRAKHFPAQLSGGQKQRVAIARALITQPTLLLCDEPTSALDERTTADILRLLAATRDDFGTTIALVTHELAAVKTICDRAVILERGQLKAVVPVAKADRGDQGAYLDHARRVLEA</sequence>
<accession>A0A9D2CAT8</accession>
<gene>
    <name evidence="12" type="ORF">H9830_13350</name>
</gene>
<dbReference type="GO" id="GO:0016887">
    <property type="term" value="F:ATP hydrolysis activity"/>
    <property type="evidence" value="ECO:0007669"/>
    <property type="project" value="InterPro"/>
</dbReference>
<keyword evidence="6" id="KW-1278">Translocase</keyword>
<dbReference type="SMART" id="SM00382">
    <property type="entry name" value="AAA"/>
    <property type="match status" value="1"/>
</dbReference>
<evidence type="ECO:0000256" key="2">
    <source>
        <dbReference type="ARBA" id="ARBA00022448"/>
    </source>
</evidence>
<dbReference type="FunFam" id="3.40.50.300:FF:000056">
    <property type="entry name" value="Cell division ATP-binding protein FtsE"/>
    <property type="match status" value="1"/>
</dbReference>
<reference evidence="12" key="2">
    <citation type="submission" date="2021-04" db="EMBL/GenBank/DDBJ databases">
        <authorList>
            <person name="Gilroy R."/>
        </authorList>
    </citation>
    <scope>NUCLEOTIDE SEQUENCE</scope>
    <source>
        <strain evidence="12">ChiGjej1B1-98</strain>
    </source>
</reference>
<dbReference type="AlphaFoldDB" id="A0A9D2CAT8"/>
<keyword evidence="2" id="KW-0813">Transport</keyword>
<name>A0A9D2CAT8_9MICO</name>
<keyword evidence="5 12" id="KW-0067">ATP-binding</keyword>
<dbReference type="InterPro" id="IPR003593">
    <property type="entry name" value="AAA+_ATPase"/>
</dbReference>
<dbReference type="GO" id="GO:0006865">
    <property type="term" value="P:amino acid transport"/>
    <property type="evidence" value="ECO:0007669"/>
    <property type="project" value="UniProtKB-KW"/>
</dbReference>
<dbReference type="GO" id="GO:0005524">
    <property type="term" value="F:ATP binding"/>
    <property type="evidence" value="ECO:0007669"/>
    <property type="project" value="UniProtKB-KW"/>
</dbReference>
<dbReference type="InterPro" id="IPR003439">
    <property type="entry name" value="ABC_transporter-like_ATP-bd"/>
</dbReference>
<evidence type="ECO:0000256" key="7">
    <source>
        <dbReference type="ARBA" id="ARBA00022970"/>
    </source>
</evidence>
<dbReference type="InterPro" id="IPR017871">
    <property type="entry name" value="ABC_transporter-like_CS"/>
</dbReference>
<keyword evidence="8" id="KW-0472">Membrane</keyword>
<organism evidence="12 13">
    <name type="scientific">Candidatus Agrococcus pullicola</name>
    <dbReference type="NCBI Taxonomy" id="2838429"/>
    <lineage>
        <taxon>Bacteria</taxon>
        <taxon>Bacillati</taxon>
        <taxon>Actinomycetota</taxon>
        <taxon>Actinomycetes</taxon>
        <taxon>Micrococcales</taxon>
        <taxon>Microbacteriaceae</taxon>
        <taxon>Agrococcus</taxon>
    </lineage>
</organism>
<evidence type="ECO:0000313" key="13">
    <source>
        <dbReference type="Proteomes" id="UP000824005"/>
    </source>
</evidence>
<dbReference type="EMBL" id="DXDC01000404">
    <property type="protein sequence ID" value="HIY67249.1"/>
    <property type="molecule type" value="Genomic_DNA"/>
</dbReference>
<evidence type="ECO:0000256" key="4">
    <source>
        <dbReference type="ARBA" id="ARBA00022741"/>
    </source>
</evidence>